<proteinExistence type="predicted"/>
<gene>
    <name evidence="2" type="ORF">ALC57_12084</name>
</gene>
<dbReference type="Proteomes" id="UP000078492">
    <property type="component" value="Unassembled WGS sequence"/>
</dbReference>
<sequence length="39" mass="4281">MRAPSPTITPIGMHHLTSRTHQLHRHPKCAVGASQPKSL</sequence>
<protein>
    <submittedName>
        <fullName evidence="2">Uncharacterized protein</fullName>
    </submittedName>
</protein>
<evidence type="ECO:0000313" key="2">
    <source>
        <dbReference type="EMBL" id="KYN15682.1"/>
    </source>
</evidence>
<organism evidence="2 3">
    <name type="scientific">Trachymyrmex cornetzi</name>
    <dbReference type="NCBI Taxonomy" id="471704"/>
    <lineage>
        <taxon>Eukaryota</taxon>
        <taxon>Metazoa</taxon>
        <taxon>Ecdysozoa</taxon>
        <taxon>Arthropoda</taxon>
        <taxon>Hexapoda</taxon>
        <taxon>Insecta</taxon>
        <taxon>Pterygota</taxon>
        <taxon>Neoptera</taxon>
        <taxon>Endopterygota</taxon>
        <taxon>Hymenoptera</taxon>
        <taxon>Apocrita</taxon>
        <taxon>Aculeata</taxon>
        <taxon>Formicoidea</taxon>
        <taxon>Formicidae</taxon>
        <taxon>Myrmicinae</taxon>
        <taxon>Trachymyrmex</taxon>
    </lineage>
</organism>
<reference evidence="2 3" key="1">
    <citation type="submission" date="2015-09" db="EMBL/GenBank/DDBJ databases">
        <title>Trachymyrmex cornetzi WGS genome.</title>
        <authorList>
            <person name="Nygaard S."/>
            <person name="Hu H."/>
            <person name="Boomsma J."/>
            <person name="Zhang G."/>
        </authorList>
    </citation>
    <scope>NUCLEOTIDE SEQUENCE [LARGE SCALE GENOMIC DNA]</scope>
    <source>
        <strain evidence="2">Tcor2-1</strain>
        <tissue evidence="2">Whole body</tissue>
    </source>
</reference>
<feature type="region of interest" description="Disordered" evidence="1">
    <location>
        <begin position="1"/>
        <end position="39"/>
    </location>
</feature>
<dbReference type="EMBL" id="KQ980522">
    <property type="protein sequence ID" value="KYN15682.1"/>
    <property type="molecule type" value="Genomic_DNA"/>
</dbReference>
<evidence type="ECO:0000313" key="3">
    <source>
        <dbReference type="Proteomes" id="UP000078492"/>
    </source>
</evidence>
<evidence type="ECO:0000256" key="1">
    <source>
        <dbReference type="SAM" id="MobiDB-lite"/>
    </source>
</evidence>
<keyword evidence="3" id="KW-1185">Reference proteome</keyword>
<feature type="compositionally biased region" description="Basic residues" evidence="1">
    <location>
        <begin position="16"/>
        <end position="28"/>
    </location>
</feature>
<dbReference type="AlphaFoldDB" id="A0A151J1G8"/>
<name>A0A151J1G8_9HYME</name>
<accession>A0A151J1G8</accession>